<protein>
    <recommendedName>
        <fullName evidence="15">Cytochrome c oxidase subunit 2</fullName>
        <ecNumber evidence="15">7.1.1.9</ecNumber>
    </recommendedName>
</protein>
<comment type="cofactor">
    <cofactor evidence="15">
        <name>Cu cation</name>
        <dbReference type="ChEBI" id="CHEBI:23378"/>
    </cofactor>
    <text evidence="15">Binds a copper A center.</text>
</comment>
<dbReference type="SUPFAM" id="SSF49503">
    <property type="entry name" value="Cupredoxins"/>
    <property type="match status" value="1"/>
</dbReference>
<keyword evidence="6 15" id="KW-0479">Metal-binding</keyword>
<dbReference type="PROSITE" id="PS50857">
    <property type="entry name" value="COX2_CUA"/>
    <property type="match status" value="1"/>
</dbReference>
<organism evidence="19 20">
    <name type="scientific">Rhodopila globiformis</name>
    <name type="common">Rhodopseudomonas globiformis</name>
    <dbReference type="NCBI Taxonomy" id="1071"/>
    <lineage>
        <taxon>Bacteria</taxon>
        <taxon>Pseudomonadati</taxon>
        <taxon>Pseudomonadota</taxon>
        <taxon>Alphaproteobacteria</taxon>
        <taxon>Acetobacterales</taxon>
        <taxon>Acetobacteraceae</taxon>
        <taxon>Rhodopila</taxon>
    </lineage>
</organism>
<dbReference type="Proteomes" id="UP000239724">
    <property type="component" value="Unassembled WGS sequence"/>
</dbReference>
<dbReference type="Gene3D" id="2.60.40.420">
    <property type="entry name" value="Cupredoxins - blue copper proteins"/>
    <property type="match status" value="1"/>
</dbReference>
<dbReference type="GO" id="GO:0016491">
    <property type="term" value="F:oxidoreductase activity"/>
    <property type="evidence" value="ECO:0007669"/>
    <property type="project" value="InterPro"/>
</dbReference>
<dbReference type="InterPro" id="IPR045187">
    <property type="entry name" value="CcO_II"/>
</dbReference>
<dbReference type="InterPro" id="IPR036257">
    <property type="entry name" value="Cyt_c_oxidase_su2_TM_sf"/>
</dbReference>
<dbReference type="PANTHER" id="PTHR22888:SF9">
    <property type="entry name" value="CYTOCHROME C OXIDASE SUBUNIT 2"/>
    <property type="match status" value="1"/>
</dbReference>
<dbReference type="GO" id="GO:0042773">
    <property type="term" value="P:ATP synthesis coupled electron transport"/>
    <property type="evidence" value="ECO:0007669"/>
    <property type="project" value="TreeGrafter"/>
</dbReference>
<evidence type="ECO:0000256" key="2">
    <source>
        <dbReference type="ARBA" id="ARBA00007866"/>
    </source>
</evidence>
<dbReference type="EC" id="7.1.1.9" evidence="15"/>
<keyword evidence="7" id="KW-1278">Translocase</keyword>
<comment type="function">
    <text evidence="12 15">Subunits I and II form the functional core of the enzyme complex. Electrons originating in cytochrome c are transferred via heme a and Cu(A) to the binuclear center formed by heme a3 and Cu(B).</text>
</comment>
<evidence type="ECO:0000256" key="15">
    <source>
        <dbReference type="RuleBase" id="RU004024"/>
    </source>
</evidence>
<dbReference type="RefSeq" id="WP_104518147.1">
    <property type="nucleotide sequence ID" value="NZ_NHRY01000070.1"/>
</dbReference>
<feature type="transmembrane region" description="Helical" evidence="16">
    <location>
        <begin position="57"/>
        <end position="78"/>
    </location>
</feature>
<dbReference type="SUPFAM" id="SSF81464">
    <property type="entry name" value="Cytochrome c oxidase subunit II-like, transmembrane region"/>
    <property type="match status" value="1"/>
</dbReference>
<keyword evidence="20" id="KW-1185">Reference proteome</keyword>
<evidence type="ECO:0000256" key="16">
    <source>
        <dbReference type="SAM" id="Phobius"/>
    </source>
</evidence>
<dbReference type="PROSITE" id="PS50999">
    <property type="entry name" value="COX2_TM"/>
    <property type="match status" value="1"/>
</dbReference>
<dbReference type="PROSITE" id="PS00078">
    <property type="entry name" value="COX2"/>
    <property type="match status" value="1"/>
</dbReference>
<feature type="domain" description="Cytochrome oxidase subunit II transmembrane region profile" evidence="18">
    <location>
        <begin position="32"/>
        <end position="127"/>
    </location>
</feature>
<feature type="domain" description="Cytochrome oxidase subunit II copper A binding" evidence="17">
    <location>
        <begin position="128"/>
        <end position="261"/>
    </location>
</feature>
<dbReference type="InterPro" id="IPR001505">
    <property type="entry name" value="Copper_CuA"/>
</dbReference>
<keyword evidence="4 14" id="KW-0679">Respiratory chain</keyword>
<evidence type="ECO:0000256" key="10">
    <source>
        <dbReference type="ARBA" id="ARBA00023008"/>
    </source>
</evidence>
<comment type="similarity">
    <text evidence="2 14">Belongs to the cytochrome c oxidase subunit 2 family.</text>
</comment>
<evidence type="ECO:0000256" key="14">
    <source>
        <dbReference type="RuleBase" id="RU000456"/>
    </source>
</evidence>
<feature type="transmembrane region" description="Helical" evidence="16">
    <location>
        <begin position="99"/>
        <end position="121"/>
    </location>
</feature>
<keyword evidence="11 16" id="KW-0472">Membrane</keyword>
<reference evidence="19 20" key="1">
    <citation type="journal article" date="2018" name="Arch. Microbiol.">
        <title>New insights into the metabolic potential of the phototrophic purple bacterium Rhodopila globiformis DSM 161(T) from its draft genome sequence and evidence for a vanadium-dependent nitrogenase.</title>
        <authorList>
            <person name="Imhoff J.F."/>
            <person name="Rahn T."/>
            <person name="Kunzel S."/>
            <person name="Neulinger S.C."/>
        </authorList>
    </citation>
    <scope>NUCLEOTIDE SEQUENCE [LARGE SCALE GENOMIC DNA]</scope>
    <source>
        <strain evidence="19 20">DSM 161</strain>
    </source>
</reference>
<dbReference type="PANTHER" id="PTHR22888">
    <property type="entry name" value="CYTOCHROME C OXIDASE, SUBUNIT II"/>
    <property type="match status" value="1"/>
</dbReference>
<accession>A0A2S6NKK5</accession>
<evidence type="ECO:0000256" key="8">
    <source>
        <dbReference type="ARBA" id="ARBA00022982"/>
    </source>
</evidence>
<dbReference type="InterPro" id="IPR014222">
    <property type="entry name" value="Cyt_c_oxidase_su2"/>
</dbReference>
<evidence type="ECO:0000313" key="20">
    <source>
        <dbReference type="Proteomes" id="UP000239724"/>
    </source>
</evidence>
<keyword evidence="10 15" id="KW-0186">Copper</keyword>
<comment type="caution">
    <text evidence="19">The sequence shown here is derived from an EMBL/GenBank/DDBJ whole genome shotgun (WGS) entry which is preliminary data.</text>
</comment>
<dbReference type="GO" id="GO:0005507">
    <property type="term" value="F:copper ion binding"/>
    <property type="evidence" value="ECO:0007669"/>
    <property type="project" value="InterPro"/>
</dbReference>
<gene>
    <name evidence="19" type="ORF">CCS01_07070</name>
</gene>
<evidence type="ECO:0000256" key="9">
    <source>
        <dbReference type="ARBA" id="ARBA00022989"/>
    </source>
</evidence>
<evidence type="ECO:0000256" key="12">
    <source>
        <dbReference type="ARBA" id="ARBA00024688"/>
    </source>
</evidence>
<evidence type="ECO:0000256" key="4">
    <source>
        <dbReference type="ARBA" id="ARBA00022660"/>
    </source>
</evidence>
<dbReference type="Pfam" id="PF00116">
    <property type="entry name" value="COX2"/>
    <property type="match status" value="1"/>
</dbReference>
<dbReference type="Gene3D" id="1.10.287.90">
    <property type="match status" value="1"/>
</dbReference>
<evidence type="ECO:0000256" key="5">
    <source>
        <dbReference type="ARBA" id="ARBA00022692"/>
    </source>
</evidence>
<evidence type="ECO:0000313" key="19">
    <source>
        <dbReference type="EMBL" id="PPQ35624.1"/>
    </source>
</evidence>
<evidence type="ECO:0000256" key="7">
    <source>
        <dbReference type="ARBA" id="ARBA00022967"/>
    </source>
</evidence>
<dbReference type="GO" id="GO:0005886">
    <property type="term" value="C:plasma membrane"/>
    <property type="evidence" value="ECO:0007669"/>
    <property type="project" value="UniProtKB-SubCell"/>
</dbReference>
<evidence type="ECO:0000256" key="13">
    <source>
        <dbReference type="ARBA" id="ARBA00047816"/>
    </source>
</evidence>
<dbReference type="Pfam" id="PF02790">
    <property type="entry name" value="COX2_TM"/>
    <property type="match status" value="1"/>
</dbReference>
<evidence type="ECO:0000256" key="3">
    <source>
        <dbReference type="ARBA" id="ARBA00022448"/>
    </source>
</evidence>
<dbReference type="InterPro" id="IPR008972">
    <property type="entry name" value="Cupredoxin"/>
</dbReference>
<dbReference type="InterPro" id="IPR011759">
    <property type="entry name" value="Cyt_c_oxidase_su2_TM_dom"/>
</dbReference>
<evidence type="ECO:0000259" key="18">
    <source>
        <dbReference type="PROSITE" id="PS50999"/>
    </source>
</evidence>
<comment type="subcellular location">
    <subcellularLocation>
        <location evidence="14">Cell membrane</location>
        <topology evidence="14">Multi-pass membrane protein</topology>
    </subcellularLocation>
    <subcellularLocation>
        <location evidence="1">Membrane</location>
        <topology evidence="1">Multi-pass membrane protein</topology>
    </subcellularLocation>
</comment>
<dbReference type="EMBL" id="NHRY01000070">
    <property type="protein sequence ID" value="PPQ35624.1"/>
    <property type="molecule type" value="Genomic_DNA"/>
</dbReference>
<dbReference type="GO" id="GO:0004129">
    <property type="term" value="F:cytochrome-c oxidase activity"/>
    <property type="evidence" value="ECO:0007669"/>
    <property type="project" value="UniProtKB-EC"/>
</dbReference>
<dbReference type="InterPro" id="IPR002429">
    <property type="entry name" value="CcO_II-like_C"/>
</dbReference>
<keyword evidence="5 14" id="KW-0812">Transmembrane</keyword>
<proteinExistence type="inferred from homology"/>
<name>A0A2S6NKK5_RHOGL</name>
<dbReference type="CDD" id="cd13912">
    <property type="entry name" value="CcO_II_C"/>
    <property type="match status" value="1"/>
</dbReference>
<dbReference type="PRINTS" id="PR01166">
    <property type="entry name" value="CYCOXIDASEII"/>
</dbReference>
<keyword evidence="3 14" id="KW-0813">Transport</keyword>
<dbReference type="AlphaFoldDB" id="A0A2S6NKK5"/>
<keyword evidence="8 14" id="KW-0249">Electron transport</keyword>
<dbReference type="NCBIfam" id="TIGR02866">
    <property type="entry name" value="CoxB"/>
    <property type="match status" value="1"/>
</dbReference>
<sequence length="280" mass="31429">MRILKWLRTIAAGGILSLSLVPYALAQGVVGKPQPWEMGMQRSFSPIKDRIIELHDLVLAIITVITLFVAALLVWVMVRYNSKRNPTPSQTSHNTVLEIAWTVVPVLILVIIAIPSFRLIYYQDRTPNPDMTIKVTGHQWYWTYSYPDQGNFDVDSHYIDDADLKPGQLRLLAVDSPMVIPVGKKVRILTTSTDVIHSFFVPSFGVQRYAIPGRTIETWLEADKIGTFYGECNQICGQNHSRMPIEIHAVSERDFKAWAAQEKKAAASASVAQPAKLAAR</sequence>
<keyword evidence="9 16" id="KW-1133">Transmembrane helix</keyword>
<evidence type="ECO:0000259" key="17">
    <source>
        <dbReference type="PROSITE" id="PS50857"/>
    </source>
</evidence>
<dbReference type="InterPro" id="IPR034210">
    <property type="entry name" value="CcO_II_C"/>
</dbReference>
<comment type="catalytic activity">
    <reaction evidence="13 15">
        <text>4 Fe(II)-[cytochrome c] + O2 + 8 H(+)(in) = 4 Fe(III)-[cytochrome c] + 2 H2O + 4 H(+)(out)</text>
        <dbReference type="Rhea" id="RHEA:11436"/>
        <dbReference type="Rhea" id="RHEA-COMP:10350"/>
        <dbReference type="Rhea" id="RHEA-COMP:14399"/>
        <dbReference type="ChEBI" id="CHEBI:15377"/>
        <dbReference type="ChEBI" id="CHEBI:15378"/>
        <dbReference type="ChEBI" id="CHEBI:15379"/>
        <dbReference type="ChEBI" id="CHEBI:29033"/>
        <dbReference type="ChEBI" id="CHEBI:29034"/>
        <dbReference type="EC" id="7.1.1.9"/>
    </reaction>
</comment>
<evidence type="ECO:0000256" key="6">
    <source>
        <dbReference type="ARBA" id="ARBA00022723"/>
    </source>
</evidence>
<evidence type="ECO:0000256" key="1">
    <source>
        <dbReference type="ARBA" id="ARBA00004141"/>
    </source>
</evidence>
<evidence type="ECO:0000256" key="11">
    <source>
        <dbReference type="ARBA" id="ARBA00023136"/>
    </source>
</evidence>
<dbReference type="OrthoDB" id="9781261at2"/>